<sequence length="85" mass="10195">MQEIQKISFFVTFIVYFIIGFFGALGILVFLFFLNQQYYNIMQISPLIVQILYLINIITCFPLYFSICKTRFFNQFTVIKIIRII</sequence>
<reference evidence="2 3" key="1">
    <citation type="submission" date="2011-07" db="EMBL/GenBank/DDBJ databases">
        <authorList>
            <person name="Coyne R."/>
            <person name="Brami D."/>
            <person name="Johnson J."/>
            <person name="Hostetler J."/>
            <person name="Hannick L."/>
            <person name="Clark T."/>
            <person name="Cassidy-Hanley D."/>
            <person name="Inman J."/>
        </authorList>
    </citation>
    <scope>NUCLEOTIDE SEQUENCE [LARGE SCALE GENOMIC DNA]</scope>
    <source>
        <strain evidence="2 3">G5</strain>
    </source>
</reference>
<evidence type="ECO:0000256" key="1">
    <source>
        <dbReference type="SAM" id="Phobius"/>
    </source>
</evidence>
<accession>G0QVS8</accession>
<dbReference type="Proteomes" id="UP000008983">
    <property type="component" value="Unassembled WGS sequence"/>
</dbReference>
<dbReference type="GeneID" id="14906794"/>
<evidence type="ECO:0000313" key="2">
    <source>
        <dbReference type="EMBL" id="EGR30677.1"/>
    </source>
</evidence>
<name>G0QVS8_ICHMU</name>
<feature type="transmembrane region" description="Helical" evidence="1">
    <location>
        <begin position="7"/>
        <end position="32"/>
    </location>
</feature>
<dbReference type="RefSeq" id="XP_004032264.1">
    <property type="nucleotide sequence ID" value="XM_004032216.1"/>
</dbReference>
<keyword evidence="1" id="KW-1133">Transmembrane helix</keyword>
<protein>
    <recommendedName>
        <fullName evidence="4">Transmembrane protein</fullName>
    </recommendedName>
</protein>
<evidence type="ECO:0008006" key="4">
    <source>
        <dbReference type="Google" id="ProtNLM"/>
    </source>
</evidence>
<proteinExistence type="predicted"/>
<keyword evidence="1" id="KW-0472">Membrane</keyword>
<dbReference type="InParanoid" id="G0QVS8"/>
<dbReference type="OrthoDB" id="1060944at2759"/>
<gene>
    <name evidence="2" type="ORF">IMG5_126130</name>
</gene>
<organism evidence="2 3">
    <name type="scientific">Ichthyophthirius multifiliis</name>
    <name type="common">White spot disease agent</name>
    <name type="synonym">Ich</name>
    <dbReference type="NCBI Taxonomy" id="5932"/>
    <lineage>
        <taxon>Eukaryota</taxon>
        <taxon>Sar</taxon>
        <taxon>Alveolata</taxon>
        <taxon>Ciliophora</taxon>
        <taxon>Intramacronucleata</taxon>
        <taxon>Oligohymenophorea</taxon>
        <taxon>Hymenostomatida</taxon>
        <taxon>Ophryoglenina</taxon>
        <taxon>Ichthyophthirius</taxon>
    </lineage>
</organism>
<dbReference type="AlphaFoldDB" id="G0QVS8"/>
<keyword evidence="1" id="KW-0812">Transmembrane</keyword>
<keyword evidence="3" id="KW-1185">Reference proteome</keyword>
<evidence type="ECO:0000313" key="3">
    <source>
        <dbReference type="Proteomes" id="UP000008983"/>
    </source>
</evidence>
<feature type="transmembrane region" description="Helical" evidence="1">
    <location>
        <begin position="44"/>
        <end position="65"/>
    </location>
</feature>
<dbReference type="EMBL" id="GL983959">
    <property type="protein sequence ID" value="EGR30677.1"/>
    <property type="molecule type" value="Genomic_DNA"/>
</dbReference>